<dbReference type="InterPro" id="IPR014940">
    <property type="entry name" value="BAAT_C"/>
</dbReference>
<accession>A0A1B8ZZT5</accession>
<sequence length="309" mass="33490">MNSQKITFKNVAWDNAGILQFPNDFDGNKKYPTVVTMHPIGSCKEQTAGNVYGKALAEAGFVVLSFDASFQGESGGTPRYIENPYQRTDDVRYAIDYLETLPYVDANKIGILGVCGGGAYSLNIAMTERRIKAVVSITGVNFGRLLRDGFAGGSPMEVLNQVAAQRSAEAKGGDLLTINMLPESVEAGKSAGIEDIDVLEATDYYKTSRGQTVGGATSAVYSRMGVGMGWDAFYLAETLLTQPILVVIGDKPGGFGAFRDGYEIVRRAASEKKELVVVKGYSHYDLYDQPEPVRQALEKAIPFFKENLA</sequence>
<dbReference type="SUPFAM" id="SSF53474">
    <property type="entry name" value="alpha/beta-Hydrolases"/>
    <property type="match status" value="1"/>
</dbReference>
<keyword evidence="2" id="KW-0378">Hydrolase</keyword>
<dbReference type="AlphaFoldDB" id="A0A1B8ZZT5"/>
<evidence type="ECO:0000313" key="3">
    <source>
        <dbReference type="Proteomes" id="UP000092651"/>
    </source>
</evidence>
<dbReference type="EMBL" id="MAYH01000001">
    <property type="protein sequence ID" value="OCA77082.1"/>
    <property type="molecule type" value="Genomic_DNA"/>
</dbReference>
<reference evidence="2 3" key="1">
    <citation type="submission" date="2016-07" db="EMBL/GenBank/DDBJ databases">
        <authorList>
            <person name="Jeong J.-J."/>
            <person name="Kim D.W."/>
            <person name="Sang M.K."/>
            <person name="Choi I.-G."/>
            <person name="Kim K.D."/>
        </authorList>
    </citation>
    <scope>NUCLEOTIDE SEQUENCE [LARGE SCALE GENOMIC DNA]</scope>
    <source>
        <strain evidence="2 3">UTM-3</strain>
    </source>
</reference>
<dbReference type="InterPro" id="IPR029058">
    <property type="entry name" value="AB_hydrolase_fold"/>
</dbReference>
<dbReference type="RefSeq" id="WP_065392837.1">
    <property type="nucleotide sequence ID" value="NZ_MAYH01000001.1"/>
</dbReference>
<name>A0A1B8ZZT5_9FLAO</name>
<comment type="caution">
    <text evidence="2">The sequence shown here is derived from an EMBL/GenBank/DDBJ whole genome shotgun (WGS) entry which is preliminary data.</text>
</comment>
<dbReference type="InterPro" id="IPR051411">
    <property type="entry name" value="Polyketide_trans_af380"/>
</dbReference>
<gene>
    <name evidence="2" type="ORF">BBI01_01060</name>
</gene>
<dbReference type="PANTHER" id="PTHR47751">
    <property type="entry name" value="SUPERFAMILY HYDROLASE, PUTATIVE (AFU_ORTHOLOGUE AFUA_2G16580)-RELATED"/>
    <property type="match status" value="1"/>
</dbReference>
<dbReference type="Proteomes" id="UP000092651">
    <property type="component" value="Unassembled WGS sequence"/>
</dbReference>
<dbReference type="Pfam" id="PF08840">
    <property type="entry name" value="BAAT_C"/>
    <property type="match status" value="1"/>
</dbReference>
<dbReference type="OrthoDB" id="9805123at2"/>
<dbReference type="Gene3D" id="3.40.50.1820">
    <property type="entry name" value="alpha/beta hydrolase"/>
    <property type="match status" value="1"/>
</dbReference>
<protein>
    <submittedName>
        <fullName evidence="2">Alpha/beta hydrolase</fullName>
    </submittedName>
</protein>
<evidence type="ECO:0000313" key="2">
    <source>
        <dbReference type="EMBL" id="OCA77082.1"/>
    </source>
</evidence>
<evidence type="ECO:0000259" key="1">
    <source>
        <dbReference type="Pfam" id="PF08840"/>
    </source>
</evidence>
<proteinExistence type="predicted"/>
<dbReference type="GO" id="GO:0016787">
    <property type="term" value="F:hydrolase activity"/>
    <property type="evidence" value="ECO:0007669"/>
    <property type="project" value="UniProtKB-KW"/>
</dbReference>
<dbReference type="Gene3D" id="1.10.10.800">
    <property type="match status" value="1"/>
</dbReference>
<feature type="domain" description="BAAT/Acyl-CoA thioester hydrolase C-terminal" evidence="1">
    <location>
        <begin position="94"/>
        <end position="142"/>
    </location>
</feature>
<keyword evidence="3" id="KW-1185">Reference proteome</keyword>
<organism evidence="2 3">
    <name type="scientific">Chryseobacterium artocarpi</name>
    <dbReference type="NCBI Taxonomy" id="1414727"/>
    <lineage>
        <taxon>Bacteria</taxon>
        <taxon>Pseudomonadati</taxon>
        <taxon>Bacteroidota</taxon>
        <taxon>Flavobacteriia</taxon>
        <taxon>Flavobacteriales</taxon>
        <taxon>Weeksellaceae</taxon>
        <taxon>Chryseobacterium group</taxon>
        <taxon>Chryseobacterium</taxon>
    </lineage>
</organism>
<dbReference type="PANTHER" id="PTHR47751:SF1">
    <property type="entry name" value="SUPERFAMILY HYDROLASE, PUTATIVE (AFU_ORTHOLOGUE AFUA_2G16580)-RELATED"/>
    <property type="match status" value="1"/>
</dbReference>